<keyword evidence="2" id="KW-1185">Reference proteome</keyword>
<comment type="caution">
    <text evidence="1">The sequence shown here is derived from an EMBL/GenBank/DDBJ whole genome shotgun (WGS) entry which is preliminary data.</text>
</comment>
<protein>
    <submittedName>
        <fullName evidence="1">Uncharacterized protein</fullName>
    </submittedName>
</protein>
<evidence type="ECO:0000313" key="1">
    <source>
        <dbReference type="EMBL" id="MBH8563357.1"/>
    </source>
</evidence>
<proteinExistence type="predicted"/>
<reference evidence="1 2" key="1">
    <citation type="journal article" date="2021" name="Int. J. Syst. Evol. Microbiol.">
        <title>Amazonocrinis nigriterrae gen. nov., sp. nov., Atlanticothrix silvestris gen. nov., sp. nov. and Dendronalium phyllosphericum gen. nov., sp. nov., nostocacean cyanobacteria from Brazilian environments.</title>
        <authorList>
            <person name="Alvarenga D.O."/>
            <person name="Andreote A.P.D."/>
            <person name="Branco L.H.Z."/>
            <person name="Delbaje E."/>
            <person name="Cruz R.B."/>
            <person name="Varani A.M."/>
            <person name="Fiore M.F."/>
        </authorList>
    </citation>
    <scope>NUCLEOTIDE SEQUENCE [LARGE SCALE GENOMIC DNA]</scope>
    <source>
        <strain evidence="1 2">CENA67</strain>
    </source>
</reference>
<dbReference type="RefSeq" id="WP_198125245.1">
    <property type="nucleotide sequence ID" value="NZ_JAECZC010000023.1"/>
</dbReference>
<sequence length="200" mass="22387">MLKKIGAAIVFSIVFAFNPFNPIVIGENSNSNYRSHLFEKSSKKLIDSSKISIGGIKLGMKEKDIIKKLGKPKSRTIKYNDFCDLRLYTTIWKFDGLEIEGLSTTNNPSNSEVHQITTYSSYYSTEKGVKVGDNIIKALKAYSTLLSTYEYSSTLSTSELLSKIDSENRLGYANDAYGGLFFSTNKQRNIREIRLVVGAC</sequence>
<dbReference type="EMBL" id="JAECZC010000023">
    <property type="protein sequence ID" value="MBH8563357.1"/>
    <property type="molecule type" value="Genomic_DNA"/>
</dbReference>
<name>A0A8J7HTR2_9NOST</name>
<gene>
    <name evidence="1" type="ORF">I8748_14370</name>
</gene>
<dbReference type="AlphaFoldDB" id="A0A8J7HTR2"/>
<evidence type="ECO:0000313" key="2">
    <source>
        <dbReference type="Proteomes" id="UP000632766"/>
    </source>
</evidence>
<dbReference type="Proteomes" id="UP000632766">
    <property type="component" value="Unassembled WGS sequence"/>
</dbReference>
<accession>A0A8J7HTR2</accession>
<organism evidence="1 2">
    <name type="scientific">Amazonocrinis nigriterrae CENA67</name>
    <dbReference type="NCBI Taxonomy" id="2794033"/>
    <lineage>
        <taxon>Bacteria</taxon>
        <taxon>Bacillati</taxon>
        <taxon>Cyanobacteriota</taxon>
        <taxon>Cyanophyceae</taxon>
        <taxon>Nostocales</taxon>
        <taxon>Nostocaceae</taxon>
        <taxon>Amazonocrinis</taxon>
        <taxon>Amazonocrinis nigriterrae</taxon>
    </lineage>
</organism>